<dbReference type="Proteomes" id="UP000002415">
    <property type="component" value="Chromosome"/>
</dbReference>
<evidence type="ECO:0000313" key="3">
    <source>
        <dbReference type="Proteomes" id="UP000002415"/>
    </source>
</evidence>
<dbReference type="STRING" id="381764.Fnod_1251"/>
<evidence type="ECO:0000313" key="2">
    <source>
        <dbReference type="EMBL" id="ABS61098.1"/>
    </source>
</evidence>
<organism evidence="2 3">
    <name type="scientific">Fervidobacterium nodosum (strain ATCC 35602 / DSM 5306 / Rt17-B1)</name>
    <dbReference type="NCBI Taxonomy" id="381764"/>
    <lineage>
        <taxon>Bacteria</taxon>
        <taxon>Thermotogati</taxon>
        <taxon>Thermotogota</taxon>
        <taxon>Thermotogae</taxon>
        <taxon>Thermotogales</taxon>
        <taxon>Fervidobacteriaceae</taxon>
        <taxon>Fervidobacterium</taxon>
    </lineage>
</organism>
<name>A7HMG5_FERNB</name>
<feature type="domain" description="Gcp-like" evidence="1">
    <location>
        <begin position="31"/>
        <end position="123"/>
    </location>
</feature>
<protein>
    <submittedName>
        <fullName evidence="2">Peptidase M22 glycoprotease</fullName>
    </submittedName>
</protein>
<dbReference type="SUPFAM" id="SSF53067">
    <property type="entry name" value="Actin-like ATPase domain"/>
    <property type="match status" value="2"/>
</dbReference>
<dbReference type="InterPro" id="IPR022496">
    <property type="entry name" value="T6A_TsaB"/>
</dbReference>
<accession>A7HMG5</accession>
<gene>
    <name evidence="2" type="ordered locus">Fnod_1251</name>
</gene>
<dbReference type="InterPro" id="IPR043129">
    <property type="entry name" value="ATPase_NBD"/>
</dbReference>
<evidence type="ECO:0000259" key="1">
    <source>
        <dbReference type="Pfam" id="PF00814"/>
    </source>
</evidence>
<sequence length="228" mass="25896">MKIFAIDTSTSRVASCYVDDEKKVFIDLETHEKHGLQINQIVEKMKEVNFGDIDVVGIGIGPGSLTGLRVGISFATGLGIGKKIVQVNSLKLIASNLKFYDGYIVVVRKAREGYLYGAIYKGQRDGNLIEIEAPFIDSIDSIREKAKKYNDKVFIGDGAQFFDERFEDDDINFPSSRNLFKLVSEEIKVGNFVEYVEPMYLQKSIAELNFEKRLREKQNLENMQNENK</sequence>
<keyword evidence="2" id="KW-0645">Protease</keyword>
<dbReference type="RefSeq" id="WP_011994408.1">
    <property type="nucleotide sequence ID" value="NC_009718.1"/>
</dbReference>
<reference evidence="2 3" key="1">
    <citation type="submission" date="2007-07" db="EMBL/GenBank/DDBJ databases">
        <title>Complete sequence of Fervidobacterium nodosum Rt17-B1.</title>
        <authorList>
            <consortium name="US DOE Joint Genome Institute"/>
            <person name="Copeland A."/>
            <person name="Lucas S."/>
            <person name="Lapidus A."/>
            <person name="Barry K."/>
            <person name="Glavina del Rio T."/>
            <person name="Dalin E."/>
            <person name="Tice H."/>
            <person name="Pitluck S."/>
            <person name="Saunders E."/>
            <person name="Brettin T."/>
            <person name="Bruce D."/>
            <person name="Detter J.C."/>
            <person name="Han C."/>
            <person name="Schmutz J."/>
            <person name="Larimer F."/>
            <person name="Land M."/>
            <person name="Hauser L."/>
            <person name="Kyrpides N."/>
            <person name="Mikhailova N."/>
            <person name="Nelson K."/>
            <person name="Gogarten J.P."/>
            <person name="Noll K."/>
            <person name="Richardson P."/>
        </authorList>
    </citation>
    <scope>NUCLEOTIDE SEQUENCE [LARGE SCALE GENOMIC DNA]</scope>
    <source>
        <strain evidence="3">ATCC 35602 / DSM 5306 / Rt17-B1</strain>
    </source>
</reference>
<reference evidence="2 3" key="2">
    <citation type="journal article" date="2009" name="Proc. Natl. Acad. Sci. U.S.A.">
        <title>On the chimeric nature, thermophilic origin, and phylogenetic placement of the Thermotogales.</title>
        <authorList>
            <person name="Zhaxybayeva O."/>
            <person name="Swithers K.S."/>
            <person name="Lapierre P."/>
            <person name="Fournier G.P."/>
            <person name="Bickhart D.M."/>
            <person name="DeBoy R.T."/>
            <person name="Nelson K.E."/>
            <person name="Nesbo C.L."/>
            <person name="Doolittle W.F."/>
            <person name="Gogarten J.P."/>
            <person name="Noll K.M."/>
        </authorList>
    </citation>
    <scope>NUCLEOTIDE SEQUENCE [LARGE SCALE GENOMIC DNA]</scope>
    <source>
        <strain evidence="3">ATCC 35602 / DSM 5306 / Rt17-B1</strain>
    </source>
</reference>
<proteinExistence type="predicted"/>
<dbReference type="GO" id="GO:0002949">
    <property type="term" value="P:tRNA threonylcarbamoyladenosine modification"/>
    <property type="evidence" value="ECO:0007669"/>
    <property type="project" value="InterPro"/>
</dbReference>
<keyword evidence="3" id="KW-1185">Reference proteome</keyword>
<keyword evidence="2" id="KW-0378">Hydrolase</keyword>
<dbReference type="Gene3D" id="3.30.420.200">
    <property type="match status" value="1"/>
</dbReference>
<dbReference type="OrthoDB" id="9784166at2"/>
<dbReference type="GO" id="GO:0006508">
    <property type="term" value="P:proteolysis"/>
    <property type="evidence" value="ECO:0007669"/>
    <property type="project" value="UniProtKB-KW"/>
</dbReference>
<dbReference type="GO" id="GO:0008233">
    <property type="term" value="F:peptidase activity"/>
    <property type="evidence" value="ECO:0007669"/>
    <property type="project" value="UniProtKB-KW"/>
</dbReference>
<dbReference type="HOGENOM" id="CLU_064886_0_0_0"/>
<dbReference type="Pfam" id="PF00814">
    <property type="entry name" value="TsaD"/>
    <property type="match status" value="1"/>
</dbReference>
<dbReference type="NCBIfam" id="TIGR03725">
    <property type="entry name" value="T6A_YeaZ"/>
    <property type="match status" value="1"/>
</dbReference>
<dbReference type="eggNOG" id="COG1214">
    <property type="taxonomic scope" value="Bacteria"/>
</dbReference>
<dbReference type="InterPro" id="IPR000905">
    <property type="entry name" value="Gcp-like_dom"/>
</dbReference>
<dbReference type="AlphaFoldDB" id="A7HMG5"/>
<dbReference type="Gene3D" id="3.30.420.40">
    <property type="match status" value="1"/>
</dbReference>
<dbReference type="EMBL" id="CP000771">
    <property type="protein sequence ID" value="ABS61098.1"/>
    <property type="molecule type" value="Genomic_DNA"/>
</dbReference>
<dbReference type="KEGG" id="fno:Fnod_1251"/>